<feature type="transmembrane region" description="Helical" evidence="2">
    <location>
        <begin position="91"/>
        <end position="108"/>
    </location>
</feature>
<evidence type="ECO:0000256" key="2">
    <source>
        <dbReference type="SAM" id="Phobius"/>
    </source>
</evidence>
<keyword evidence="1" id="KW-0175">Coiled coil</keyword>
<reference evidence="3 4" key="1">
    <citation type="journal article" date="2023" name="Microbiol. Resour. Announc.">
        <title>Complete Genome Sequence of Imperialibacter roseus strain P4T.</title>
        <authorList>
            <person name="Tizabi D.R."/>
            <person name="Bachvaroff T."/>
            <person name="Hill R.T."/>
        </authorList>
    </citation>
    <scope>NUCLEOTIDE SEQUENCE [LARGE SCALE GENOMIC DNA]</scope>
    <source>
        <strain evidence="3 4">P4T</strain>
    </source>
</reference>
<evidence type="ECO:0000313" key="4">
    <source>
        <dbReference type="Proteomes" id="UP001302349"/>
    </source>
</evidence>
<keyword evidence="2" id="KW-0472">Membrane</keyword>
<feature type="transmembrane region" description="Helical" evidence="2">
    <location>
        <begin position="12"/>
        <end position="35"/>
    </location>
</feature>
<gene>
    <name evidence="3" type="ORF">RT717_04660</name>
</gene>
<keyword evidence="2" id="KW-1133">Transmembrane helix</keyword>
<proteinExistence type="predicted"/>
<keyword evidence="4" id="KW-1185">Reference proteome</keyword>
<evidence type="ECO:0000313" key="3">
    <source>
        <dbReference type="EMBL" id="WOK07919.1"/>
    </source>
</evidence>
<feature type="transmembrane region" description="Helical" evidence="2">
    <location>
        <begin position="115"/>
        <end position="133"/>
    </location>
</feature>
<dbReference type="RefSeq" id="WP_317490567.1">
    <property type="nucleotide sequence ID" value="NZ_CP136051.1"/>
</dbReference>
<name>A0ABZ0IUU1_9BACT</name>
<feature type="coiled-coil region" evidence="1">
    <location>
        <begin position="167"/>
        <end position="208"/>
    </location>
</feature>
<dbReference type="Proteomes" id="UP001302349">
    <property type="component" value="Chromosome"/>
</dbReference>
<feature type="transmembrane region" description="Helical" evidence="2">
    <location>
        <begin position="67"/>
        <end position="85"/>
    </location>
</feature>
<organism evidence="3 4">
    <name type="scientific">Imperialibacter roseus</name>
    <dbReference type="NCBI Taxonomy" id="1324217"/>
    <lineage>
        <taxon>Bacteria</taxon>
        <taxon>Pseudomonadati</taxon>
        <taxon>Bacteroidota</taxon>
        <taxon>Cytophagia</taxon>
        <taxon>Cytophagales</taxon>
        <taxon>Flammeovirgaceae</taxon>
        <taxon>Imperialibacter</taxon>
    </lineage>
</organism>
<dbReference type="EMBL" id="CP136051">
    <property type="protein sequence ID" value="WOK07919.1"/>
    <property type="molecule type" value="Genomic_DNA"/>
</dbReference>
<evidence type="ECO:0000256" key="1">
    <source>
        <dbReference type="SAM" id="Coils"/>
    </source>
</evidence>
<protein>
    <submittedName>
        <fullName evidence="3">Uncharacterized protein</fullName>
    </submittedName>
</protein>
<sequence length="285" mass="31973">MYTRMEDRNIDFFFLGTLLKACVAGVALILASNFFFFPEDAIGVINALVILVACLVAHQIREKHPTPAVIILTSITLAVVCYQRLMQISPSITLATVIIIGFIFSVMLKGRTMWVMHGIAFIMLNTVFLYHVSDLVTAAITYSILYLIIAYASAVLKVNYDKIHQHLRHANKEMRKKAEEIATQNEALQKTQQDLNALNKNLEQMVGERTAKIKAQNDMLISYSHTNAHHLRGPVARLLGLATIYELESGGKVDALVQKMIEQANEIDTVVKKINADLESRELEM</sequence>
<feature type="transmembrane region" description="Helical" evidence="2">
    <location>
        <begin position="41"/>
        <end position="60"/>
    </location>
</feature>
<keyword evidence="2" id="KW-0812">Transmembrane</keyword>
<feature type="transmembrane region" description="Helical" evidence="2">
    <location>
        <begin position="139"/>
        <end position="158"/>
    </location>
</feature>
<accession>A0ABZ0IUU1</accession>